<evidence type="ECO:0000313" key="8">
    <source>
        <dbReference type="Proteomes" id="UP001152747"/>
    </source>
</evidence>
<dbReference type="PANTHER" id="PTHR22945:SF48">
    <property type="entry name" value="SERPENTINE RECEPTOR, CLASS D (DELTA)"/>
    <property type="match status" value="1"/>
</dbReference>
<organism evidence="7 8">
    <name type="scientific">Caenorhabditis angaria</name>
    <dbReference type="NCBI Taxonomy" id="860376"/>
    <lineage>
        <taxon>Eukaryota</taxon>
        <taxon>Metazoa</taxon>
        <taxon>Ecdysozoa</taxon>
        <taxon>Nematoda</taxon>
        <taxon>Chromadorea</taxon>
        <taxon>Rhabditida</taxon>
        <taxon>Rhabditina</taxon>
        <taxon>Rhabditomorpha</taxon>
        <taxon>Rhabditoidea</taxon>
        <taxon>Rhabditidae</taxon>
        <taxon>Peloderinae</taxon>
        <taxon>Caenorhabditis</taxon>
    </lineage>
</organism>
<dbReference type="InterPro" id="IPR050920">
    <property type="entry name" value="Nematode_rcpt-like_delta"/>
</dbReference>
<dbReference type="Pfam" id="PF10317">
    <property type="entry name" value="7TM_GPCR_Srd"/>
    <property type="match status" value="1"/>
</dbReference>
<evidence type="ECO:0000256" key="5">
    <source>
        <dbReference type="ARBA" id="ARBA00023136"/>
    </source>
</evidence>
<feature type="transmembrane region" description="Helical" evidence="6">
    <location>
        <begin position="226"/>
        <end position="248"/>
    </location>
</feature>
<comment type="subcellular location">
    <subcellularLocation>
        <location evidence="1">Membrane</location>
        <topology evidence="1">Multi-pass membrane protein</topology>
    </subcellularLocation>
</comment>
<evidence type="ECO:0000313" key="7">
    <source>
        <dbReference type="EMBL" id="CAI5438496.1"/>
    </source>
</evidence>
<dbReference type="OrthoDB" id="5785156at2759"/>
<dbReference type="EMBL" id="CANHGI010000001">
    <property type="protein sequence ID" value="CAI5438496.1"/>
    <property type="molecule type" value="Genomic_DNA"/>
</dbReference>
<accession>A0A9P1I5L3</accession>
<feature type="transmembrane region" description="Helical" evidence="6">
    <location>
        <begin position="52"/>
        <end position="75"/>
    </location>
</feature>
<keyword evidence="8" id="KW-1185">Reference proteome</keyword>
<gene>
    <name evidence="7" type="ORF">CAMP_LOCUS1133</name>
</gene>
<keyword evidence="4 6" id="KW-1133">Transmembrane helix</keyword>
<dbReference type="Proteomes" id="UP001152747">
    <property type="component" value="Unassembled WGS sequence"/>
</dbReference>
<evidence type="ECO:0000256" key="6">
    <source>
        <dbReference type="SAM" id="Phobius"/>
    </source>
</evidence>
<evidence type="ECO:0008006" key="9">
    <source>
        <dbReference type="Google" id="ProtNLM"/>
    </source>
</evidence>
<evidence type="ECO:0000256" key="4">
    <source>
        <dbReference type="ARBA" id="ARBA00022989"/>
    </source>
</evidence>
<dbReference type="InterPro" id="IPR019421">
    <property type="entry name" value="7TM_GPCR_serpentine_rcpt_Srd"/>
</dbReference>
<protein>
    <recommendedName>
        <fullName evidence="9">G-protein coupled receptors family 1 profile domain-containing protein</fullName>
    </recommendedName>
</protein>
<name>A0A9P1I5L3_9PELO</name>
<feature type="transmembrane region" description="Helical" evidence="6">
    <location>
        <begin position="87"/>
        <end position="106"/>
    </location>
</feature>
<dbReference type="GO" id="GO:0016020">
    <property type="term" value="C:membrane"/>
    <property type="evidence" value="ECO:0007669"/>
    <property type="project" value="UniProtKB-SubCell"/>
</dbReference>
<feature type="transmembrane region" description="Helical" evidence="6">
    <location>
        <begin position="144"/>
        <end position="172"/>
    </location>
</feature>
<dbReference type="AlphaFoldDB" id="A0A9P1I5L3"/>
<evidence type="ECO:0000256" key="3">
    <source>
        <dbReference type="ARBA" id="ARBA00022692"/>
    </source>
</evidence>
<dbReference type="SUPFAM" id="SSF81321">
    <property type="entry name" value="Family A G protein-coupled receptor-like"/>
    <property type="match status" value="1"/>
</dbReference>
<dbReference type="Gene3D" id="1.20.1070.10">
    <property type="entry name" value="Rhodopsin 7-helix transmembrane proteins"/>
    <property type="match status" value="1"/>
</dbReference>
<comment type="similarity">
    <text evidence="2">Belongs to the nematode receptor-like protein srd family.</text>
</comment>
<keyword evidence="3 6" id="KW-0812">Transmembrane</keyword>
<feature type="transmembrane region" description="Helical" evidence="6">
    <location>
        <begin position="193"/>
        <end position="214"/>
    </location>
</feature>
<keyword evidence="5 6" id="KW-0472">Membrane</keyword>
<comment type="caution">
    <text evidence="7">The sequence shown here is derived from an EMBL/GenBank/DDBJ whole genome shotgun (WGS) entry which is preliminary data.</text>
</comment>
<evidence type="ECO:0000256" key="1">
    <source>
        <dbReference type="ARBA" id="ARBA00004141"/>
    </source>
</evidence>
<sequence length="264" mass="29987">MKIFLYNTTVSQILNILCGFFLQYRSLPSSSTLAILANGPCTFFGPNVCFSAYHIFVGISSSVAMSTSTTILFRYFLLKNYRLSRIFIIEMIFISHLPPLIIPFTASWNFEIVRNQAYQEHSTYDLSIYEPFCGFQNTQSFSFIFATFLIASGAYIVPICACIFVRKIVLLINEHTKMSQNTKKVSRTLVKGLACQTLLPLICYIPIISLYLAAQISGKEILLAEHLLGILTCFPALIDPFISFYFIVPYRIAIVRHRLAARFL</sequence>
<reference evidence="7" key="1">
    <citation type="submission" date="2022-11" db="EMBL/GenBank/DDBJ databases">
        <authorList>
            <person name="Kikuchi T."/>
        </authorList>
    </citation>
    <scope>NUCLEOTIDE SEQUENCE</scope>
    <source>
        <strain evidence="7">PS1010</strain>
    </source>
</reference>
<dbReference type="PANTHER" id="PTHR22945">
    <property type="entry name" value="SERPENTINE RECEPTOR, CLASS D DELTA"/>
    <property type="match status" value="1"/>
</dbReference>
<proteinExistence type="inferred from homology"/>
<evidence type="ECO:0000256" key="2">
    <source>
        <dbReference type="ARBA" id="ARBA00009166"/>
    </source>
</evidence>